<feature type="transmembrane region" description="Helical" evidence="8">
    <location>
        <begin position="310"/>
        <end position="328"/>
    </location>
</feature>
<accession>A0A2X4UB99</accession>
<feature type="domain" description="Major facilitator superfamily (MFS) profile" evidence="9">
    <location>
        <begin position="22"/>
        <end position="485"/>
    </location>
</feature>
<feature type="transmembrane region" description="Helical" evidence="8">
    <location>
        <begin position="463"/>
        <end position="480"/>
    </location>
</feature>
<dbReference type="InterPro" id="IPR020846">
    <property type="entry name" value="MFS_dom"/>
</dbReference>
<feature type="transmembrane region" description="Helical" evidence="8">
    <location>
        <begin position="150"/>
        <end position="169"/>
    </location>
</feature>
<evidence type="ECO:0000256" key="8">
    <source>
        <dbReference type="SAM" id="Phobius"/>
    </source>
</evidence>
<dbReference type="PROSITE" id="PS50850">
    <property type="entry name" value="MFS"/>
    <property type="match status" value="1"/>
</dbReference>
<dbReference type="NCBIfam" id="TIGR00711">
    <property type="entry name" value="efflux_EmrB"/>
    <property type="match status" value="1"/>
</dbReference>
<sequence>MSGVTEGSAAPPEEATGGQWAALAALCLGFFMILVDSTIVAVANPAIMHAFDTDIDSVVWVTSAYLLAYAVPLLVSGRMGDRVGPRRMYLIGLVVFTGASLWCGMSSTVEMLIVARVFQGFGAAMMSPQTMTVITRIFPPDRRGSAMGLWGAVAGIATLAGPLAGGVLVDTLGWEWIFFVNVPVGVVAFLLAVRYVPVLPTHAHRLDITGVVLSGLGLFCLVFGIQEANSYHWSTRVWLLIGAGVVLLVAFVRYQAVTRGEPLVPLVLFRDRNFCLANVGIASIGFAITSVMLPFMFYAQAVRGLSPTGAAVLMIPMAVLSGVLAPGVGRLVDRVHPRVIASAGFFLLAIAFAWLALVMTPEASSLQLLLPIGLMGIASAAIWSPLSATATNHLSRDLAGAGSGVYNTTRQIGAVLGSAALGSLMAARLSANGLGSGGSSGTDAVELPIFLREQFATAMSQSMWLPMSVLLVGLVASLAFERPRSQIRSREAARARASESAAL</sequence>
<dbReference type="GO" id="GO:0022857">
    <property type="term" value="F:transmembrane transporter activity"/>
    <property type="evidence" value="ECO:0007669"/>
    <property type="project" value="InterPro"/>
</dbReference>
<name>A0A2X4UB99_9NOCA</name>
<feature type="transmembrane region" description="Helical" evidence="8">
    <location>
        <begin position="208"/>
        <end position="225"/>
    </location>
</feature>
<dbReference type="InterPro" id="IPR011701">
    <property type="entry name" value="MFS"/>
</dbReference>
<organism evidence="10 11">
    <name type="scientific">Rhodococcus coprophilus</name>
    <dbReference type="NCBI Taxonomy" id="38310"/>
    <lineage>
        <taxon>Bacteria</taxon>
        <taxon>Bacillati</taxon>
        <taxon>Actinomycetota</taxon>
        <taxon>Actinomycetes</taxon>
        <taxon>Mycobacteriales</taxon>
        <taxon>Nocardiaceae</taxon>
        <taxon>Rhodococcus</taxon>
    </lineage>
</organism>
<dbReference type="FunFam" id="1.20.1720.10:FF:000021">
    <property type="entry name" value="Drug resistance transporter, EmrB/QacA subfamily"/>
    <property type="match status" value="1"/>
</dbReference>
<keyword evidence="7 8" id="KW-0472">Membrane</keyword>
<gene>
    <name evidence="10" type="primary">stp_2</name>
    <name evidence="10" type="ORF">NCTC10994_01407</name>
</gene>
<comment type="similarity">
    <text evidence="2">Belongs to the major facilitator superfamily. EmrB family.</text>
</comment>
<dbReference type="CDD" id="cd17321">
    <property type="entry name" value="MFS_MMR_MDR_like"/>
    <property type="match status" value="1"/>
</dbReference>
<dbReference type="RefSeq" id="WP_072699939.1">
    <property type="nucleotide sequence ID" value="NZ_JAFBBL010000001.1"/>
</dbReference>
<feature type="transmembrane region" description="Helical" evidence="8">
    <location>
        <begin position="340"/>
        <end position="359"/>
    </location>
</feature>
<feature type="transmembrane region" description="Helical" evidence="8">
    <location>
        <begin position="276"/>
        <end position="298"/>
    </location>
</feature>
<dbReference type="PANTHER" id="PTHR42718">
    <property type="entry name" value="MAJOR FACILITATOR SUPERFAMILY MULTIDRUG TRANSPORTER MFSC"/>
    <property type="match status" value="1"/>
</dbReference>
<keyword evidence="11" id="KW-1185">Reference proteome</keyword>
<evidence type="ECO:0000313" key="10">
    <source>
        <dbReference type="EMBL" id="SQI30090.1"/>
    </source>
</evidence>
<evidence type="ECO:0000256" key="3">
    <source>
        <dbReference type="ARBA" id="ARBA00022448"/>
    </source>
</evidence>
<feature type="transmembrane region" description="Helical" evidence="8">
    <location>
        <begin position="176"/>
        <end position="196"/>
    </location>
</feature>
<dbReference type="GO" id="GO:0005886">
    <property type="term" value="C:plasma membrane"/>
    <property type="evidence" value="ECO:0007669"/>
    <property type="project" value="UniProtKB-SubCell"/>
</dbReference>
<feature type="transmembrane region" description="Helical" evidence="8">
    <location>
        <begin position="237"/>
        <end position="256"/>
    </location>
</feature>
<protein>
    <submittedName>
        <fullName evidence="10">Drug resistance efflux protein</fullName>
    </submittedName>
</protein>
<dbReference type="PRINTS" id="PR01036">
    <property type="entry name" value="TCRTETB"/>
</dbReference>
<evidence type="ECO:0000256" key="6">
    <source>
        <dbReference type="ARBA" id="ARBA00022989"/>
    </source>
</evidence>
<evidence type="ECO:0000256" key="7">
    <source>
        <dbReference type="ARBA" id="ARBA00023136"/>
    </source>
</evidence>
<evidence type="ECO:0000259" key="9">
    <source>
        <dbReference type="PROSITE" id="PS50850"/>
    </source>
</evidence>
<dbReference type="Proteomes" id="UP000249091">
    <property type="component" value="Chromosome 1"/>
</dbReference>
<dbReference type="KEGG" id="rcr:NCTC10994_01407"/>
<keyword evidence="3" id="KW-0813">Transport</keyword>
<feature type="transmembrane region" description="Helical" evidence="8">
    <location>
        <begin position="55"/>
        <end position="75"/>
    </location>
</feature>
<dbReference type="InterPro" id="IPR004638">
    <property type="entry name" value="EmrB-like"/>
</dbReference>
<evidence type="ECO:0000256" key="5">
    <source>
        <dbReference type="ARBA" id="ARBA00022692"/>
    </source>
</evidence>
<dbReference type="SUPFAM" id="SSF103473">
    <property type="entry name" value="MFS general substrate transporter"/>
    <property type="match status" value="1"/>
</dbReference>
<dbReference type="Pfam" id="PF07690">
    <property type="entry name" value="MFS_1"/>
    <property type="match status" value="1"/>
</dbReference>
<evidence type="ECO:0000256" key="4">
    <source>
        <dbReference type="ARBA" id="ARBA00022475"/>
    </source>
</evidence>
<dbReference type="AlphaFoldDB" id="A0A2X4UB99"/>
<comment type="subcellular location">
    <subcellularLocation>
        <location evidence="1">Cell membrane</location>
        <topology evidence="1">Multi-pass membrane protein</topology>
    </subcellularLocation>
</comment>
<reference evidence="10 11" key="1">
    <citation type="submission" date="2018-06" db="EMBL/GenBank/DDBJ databases">
        <authorList>
            <consortium name="Pathogen Informatics"/>
            <person name="Doyle S."/>
        </authorList>
    </citation>
    <scope>NUCLEOTIDE SEQUENCE [LARGE SCALE GENOMIC DNA]</scope>
    <source>
        <strain evidence="10 11">NCTC10994</strain>
    </source>
</reference>
<dbReference type="EMBL" id="LS483468">
    <property type="protein sequence ID" value="SQI30090.1"/>
    <property type="molecule type" value="Genomic_DNA"/>
</dbReference>
<feature type="transmembrane region" description="Helical" evidence="8">
    <location>
        <begin position="366"/>
        <end position="386"/>
    </location>
</feature>
<dbReference type="Gene3D" id="1.20.1250.20">
    <property type="entry name" value="MFS general substrate transporter like domains"/>
    <property type="match status" value="1"/>
</dbReference>
<evidence type="ECO:0000256" key="2">
    <source>
        <dbReference type="ARBA" id="ARBA00008537"/>
    </source>
</evidence>
<proteinExistence type="inferred from homology"/>
<keyword evidence="6 8" id="KW-1133">Transmembrane helix</keyword>
<feature type="transmembrane region" description="Helical" evidence="8">
    <location>
        <begin position="20"/>
        <end position="43"/>
    </location>
</feature>
<keyword evidence="5 8" id="KW-0812">Transmembrane</keyword>
<evidence type="ECO:0000313" key="11">
    <source>
        <dbReference type="Proteomes" id="UP000249091"/>
    </source>
</evidence>
<dbReference type="InterPro" id="IPR036259">
    <property type="entry name" value="MFS_trans_sf"/>
</dbReference>
<keyword evidence="4" id="KW-1003">Cell membrane</keyword>
<dbReference type="Gene3D" id="1.20.1720.10">
    <property type="entry name" value="Multidrug resistance protein D"/>
    <property type="match status" value="1"/>
</dbReference>
<evidence type="ECO:0000256" key="1">
    <source>
        <dbReference type="ARBA" id="ARBA00004651"/>
    </source>
</evidence>
<dbReference type="STRING" id="1219011.GCA_001895045_01989"/>
<dbReference type="PANTHER" id="PTHR42718:SF42">
    <property type="entry name" value="EXPORT PROTEIN"/>
    <property type="match status" value="1"/>
</dbReference>
<feature type="transmembrane region" description="Helical" evidence="8">
    <location>
        <begin position="87"/>
        <end position="105"/>
    </location>
</feature>